<dbReference type="Ensembl" id="ENSCCRT00015050436.1">
    <property type="protein sequence ID" value="ENSCCRP00015048801.1"/>
    <property type="gene ID" value="ENSCCRG00015020163.1"/>
</dbReference>
<dbReference type="AlphaFoldDB" id="A0A8C1VA04"/>
<dbReference type="InterPro" id="IPR000477">
    <property type="entry name" value="RT_dom"/>
</dbReference>
<evidence type="ECO:0000313" key="2">
    <source>
        <dbReference type="Ensembl" id="ENSCCRP00015048801.1"/>
    </source>
</evidence>
<organism evidence="2 3">
    <name type="scientific">Cyprinus carpio</name>
    <name type="common">Common carp</name>
    <dbReference type="NCBI Taxonomy" id="7962"/>
    <lineage>
        <taxon>Eukaryota</taxon>
        <taxon>Metazoa</taxon>
        <taxon>Chordata</taxon>
        <taxon>Craniata</taxon>
        <taxon>Vertebrata</taxon>
        <taxon>Euteleostomi</taxon>
        <taxon>Actinopterygii</taxon>
        <taxon>Neopterygii</taxon>
        <taxon>Teleostei</taxon>
        <taxon>Ostariophysi</taxon>
        <taxon>Cypriniformes</taxon>
        <taxon>Cyprinidae</taxon>
        <taxon>Cyprininae</taxon>
        <taxon>Cyprinus</taxon>
    </lineage>
</organism>
<name>A0A8C1VA04_CYPCA</name>
<evidence type="ECO:0000313" key="3">
    <source>
        <dbReference type="Proteomes" id="UP000694700"/>
    </source>
</evidence>
<dbReference type="CDD" id="cd01650">
    <property type="entry name" value="RT_nLTR_like"/>
    <property type="match status" value="1"/>
</dbReference>
<dbReference type="Proteomes" id="UP000694700">
    <property type="component" value="Unplaced"/>
</dbReference>
<feature type="domain" description="Reverse transcriptase" evidence="1">
    <location>
        <begin position="57"/>
        <end position="331"/>
    </location>
</feature>
<dbReference type="Pfam" id="PF00078">
    <property type="entry name" value="RVT_1"/>
    <property type="match status" value="1"/>
</dbReference>
<protein>
    <recommendedName>
        <fullName evidence="1">Reverse transcriptase domain-containing protein</fullName>
    </recommendedName>
</protein>
<dbReference type="SUPFAM" id="SSF56672">
    <property type="entry name" value="DNA/RNA polymerases"/>
    <property type="match status" value="1"/>
</dbReference>
<proteinExistence type="predicted"/>
<evidence type="ECO:0000259" key="1">
    <source>
        <dbReference type="PROSITE" id="PS50878"/>
    </source>
</evidence>
<dbReference type="InterPro" id="IPR043502">
    <property type="entry name" value="DNA/RNA_pol_sf"/>
</dbReference>
<accession>A0A8C1VA04</accession>
<dbReference type="PROSITE" id="PS50878">
    <property type="entry name" value="RT_POL"/>
    <property type="match status" value="1"/>
</dbReference>
<reference evidence="2" key="1">
    <citation type="submission" date="2025-08" db="UniProtKB">
        <authorList>
            <consortium name="Ensembl"/>
        </authorList>
    </citation>
    <scope>IDENTIFICATION</scope>
</reference>
<dbReference type="PANTHER" id="PTHR33332">
    <property type="entry name" value="REVERSE TRANSCRIPTASE DOMAIN-CONTAINING PROTEIN"/>
    <property type="match status" value="1"/>
</dbReference>
<sequence length="394" mass="44014">MLSSCIFDSFDHVSLPFLANLFKHIKSSSTSLDAVPPWFLKSGFKTMGPSILSIVNSSLSNGSVPSCLKHAVVSPLLKKPSLAATELINFRPISKLPFLSKVIEKVVFSQITPFLSINALLDEFQSGFRAGHSTETALVKVLNDLFLASDSGRAVVLIMLDLSAAFDTVDHSILLKRLECEVGFRGTALKWFHSYLKDRTFSVNFANVSSSVVPLKYGLPQGSILSPILFSLYMRPLGSICRRYDISYHMYADDTQIYFPLKVGDEQSLQSLLLCLNEIKIWLSNNFLQLNEKKSEIIILGPSNFKERVVSILAPLEMTVKDNVRNLGVIIDSSLSFDKQINSVVRSSFYHLKIIAKLKPFLSFNDLETVVHAFISSRLDYCNSLYVGISHRQL</sequence>